<accession>A0AC61YCB9</accession>
<organism evidence="1 2">
    <name type="scientific">Mesonia oceanica</name>
    <dbReference type="NCBI Taxonomy" id="2687242"/>
    <lineage>
        <taxon>Bacteria</taxon>
        <taxon>Pseudomonadati</taxon>
        <taxon>Bacteroidota</taxon>
        <taxon>Flavobacteriia</taxon>
        <taxon>Flavobacteriales</taxon>
        <taxon>Flavobacteriaceae</taxon>
        <taxon>Mesonia</taxon>
    </lineage>
</organism>
<evidence type="ECO:0000313" key="2">
    <source>
        <dbReference type="Proteomes" id="UP000356253"/>
    </source>
</evidence>
<gene>
    <name evidence="1" type="primary">prc_2</name>
    <name evidence="1" type="ORF">FVB9532_03455</name>
</gene>
<name>A0AC61YCB9_9FLAO</name>
<dbReference type="Proteomes" id="UP000356253">
    <property type="component" value="Unassembled WGS sequence"/>
</dbReference>
<keyword evidence="1" id="KW-0645">Protease</keyword>
<dbReference type="EC" id="3.4.21.102" evidence="1"/>
<keyword evidence="2" id="KW-1185">Reference proteome</keyword>
<reference evidence="1" key="1">
    <citation type="submission" date="2019-09" db="EMBL/GenBank/DDBJ databases">
        <authorList>
            <person name="Rodrigo-Torres L."/>
            <person name="Arahal R. D."/>
            <person name="Lucena T."/>
        </authorList>
    </citation>
    <scope>NUCLEOTIDE SEQUENCE</scope>
    <source>
        <strain evidence="1">ISS653</strain>
    </source>
</reference>
<keyword evidence="1" id="KW-0378">Hydrolase</keyword>
<comment type="caution">
    <text evidence="1">The sequence shown here is derived from an EMBL/GenBank/DDBJ whole genome shotgun (WGS) entry which is preliminary data.</text>
</comment>
<dbReference type="EMBL" id="CABVMM010000015">
    <property type="protein sequence ID" value="VVV02157.1"/>
    <property type="molecule type" value="Genomic_DNA"/>
</dbReference>
<sequence>MEALSLLVDELHYQAKPIDDSLSTAVFHLFLENLDENKRLFNQEQVNKFKEQDYLQLDDYLKANDCSFLNKYVVELEKSIAHAQKSLEALRTVPLDFSGNLKLSFSPKEKHHYSKNKDSQTTYWKKKISYELIANLTEEDSLLTQVEKTLKEEGQELKNKLIDQQLCLLSETTNQFGGIQKFVEKQFLNAFANYQDPHTTYLDRSDKVSFETYISSNQATFGIYTTKNKEGEIEIAQIVPGSSAFKNSELEEGDILKNLLSQNDELLVSCVSNQEVINFMNNENHHQTTFKVKKKNGPIKTVKLTKTVIKVEENSTRAYTLNNENKRIGYLKIPSFYTDLESPNGLGVANDVAKEIFKLQQENIDGLILDLRNNGGGSMKEAITLSGMFIDKGPISIVKTHKGRVSTLRDPYRGKVLDKPILILVNQFSASASELFAGAMQDYHRAIVVGSPTFGKSTVQSIFPLDENEKLGFSKITIQKFYGINGTTHQFKGIQPDIILPSIYDDIERGERFLPYALNSDSVEVTLQPLKLKKINTSPLKEKSANRINSNQTFDKVKKLNGKFKSEYLTKETEYALTVENIYKDVEAFQHLLNEFSEVKTEKPDFSVENTSSTKNILIFNKDDKELNEKIVQSIAEDIYIEEAFLIITDLLNN</sequence>
<protein>
    <submittedName>
        <fullName evidence="1">Tail-specific protease</fullName>
        <ecNumber evidence="1">3.4.21.102</ecNumber>
    </submittedName>
</protein>
<proteinExistence type="predicted"/>
<evidence type="ECO:0000313" key="1">
    <source>
        <dbReference type="EMBL" id="VVV02157.1"/>
    </source>
</evidence>